<dbReference type="KEGG" id="daq:DAQ1742_01417"/>
<name>A0A375A8X1_9GAMM</name>
<evidence type="ECO:0000313" key="1">
    <source>
        <dbReference type="EMBL" id="SLM62401.1"/>
    </source>
</evidence>
<dbReference type="RefSeq" id="WP_051124087.1">
    <property type="nucleotide sequence ID" value="NZ_LT615367.1"/>
</dbReference>
<dbReference type="InterPro" id="IPR020000">
    <property type="entry name" value="Phage_P2_LysB"/>
</dbReference>
<dbReference type="AlphaFoldDB" id="A0A375A8X1"/>
<dbReference type="NCBIfam" id="TIGR03495">
    <property type="entry name" value="phage_LysB"/>
    <property type="match status" value="1"/>
</dbReference>
<evidence type="ECO:0000313" key="2">
    <source>
        <dbReference type="Proteomes" id="UP000294820"/>
    </source>
</evidence>
<keyword evidence="2" id="KW-1185">Reference proteome</keyword>
<sequence length="146" mass="16633">MKSGMLFIALMVLLSIATGVQSWRLYHARQLNEQQAQTLKLQGTALEERAHQLTTLAEQAARNNLEQARLQEITADTQAALSERQKYIARLQRENDALKRWADTALPDDIIRLHQRPAFSGARAYREWMSENNPLPLSGVQPANQR</sequence>
<protein>
    <submittedName>
        <fullName evidence="1">Cys-tRNA(Pro) deacylase YbaK</fullName>
    </submittedName>
</protein>
<proteinExistence type="predicted"/>
<gene>
    <name evidence="1" type="ORF">DAQ1742_01417</name>
</gene>
<dbReference type="EMBL" id="LT615367">
    <property type="protein sequence ID" value="SLM62401.1"/>
    <property type="molecule type" value="Genomic_DNA"/>
</dbReference>
<organism evidence="1 2">
    <name type="scientific">Dickeya aquatica</name>
    <dbReference type="NCBI Taxonomy" id="1401087"/>
    <lineage>
        <taxon>Bacteria</taxon>
        <taxon>Pseudomonadati</taxon>
        <taxon>Pseudomonadota</taxon>
        <taxon>Gammaproteobacteria</taxon>
        <taxon>Enterobacterales</taxon>
        <taxon>Pectobacteriaceae</taxon>
        <taxon>Dickeya</taxon>
    </lineage>
</organism>
<accession>A0A375A8X1</accession>
<reference evidence="1 2" key="1">
    <citation type="submission" date="2016-09" db="EMBL/GenBank/DDBJ databases">
        <authorList>
            <person name="Reverchon S."/>
            <person name="Nasser W."/>
            <person name="Leonard S."/>
            <person name="Brochier C."/>
            <person name="Duprey A."/>
        </authorList>
    </citation>
    <scope>NUCLEOTIDE SEQUENCE [LARGE SCALE GENOMIC DNA]</scope>
    <source>
        <strain evidence="1 2">174/2</strain>
    </source>
</reference>
<dbReference type="Proteomes" id="UP000294820">
    <property type="component" value="Chromosome 1"/>
</dbReference>